<evidence type="ECO:0000313" key="2">
    <source>
        <dbReference type="Proteomes" id="UP000222862"/>
    </source>
</evidence>
<accession>A0A2B7YMX6</accession>
<dbReference type="EMBL" id="NJGI01000001">
    <property type="protein sequence ID" value="PGH22409.1"/>
    <property type="molecule type" value="Genomic_DNA"/>
</dbReference>
<proteinExistence type="predicted"/>
<organism evidence="1 2">
    <name type="scientific">Fusobacterium nucleatum subsp. polymorphum</name>
    <name type="common">Fusobacterium polymorphum</name>
    <dbReference type="NCBI Taxonomy" id="76857"/>
    <lineage>
        <taxon>Bacteria</taxon>
        <taxon>Fusobacteriati</taxon>
        <taxon>Fusobacteriota</taxon>
        <taxon>Fusobacteriia</taxon>
        <taxon>Fusobacteriales</taxon>
        <taxon>Fusobacteriaceae</taxon>
        <taxon>Fusobacterium</taxon>
    </lineage>
</organism>
<dbReference type="Proteomes" id="UP000222862">
    <property type="component" value="Unassembled WGS sequence"/>
</dbReference>
<reference evidence="1 2" key="1">
    <citation type="submission" date="2017-06" db="EMBL/GenBank/DDBJ databases">
        <title>Genome sequencing of Fusobacterium nucleatum subsp. polymorphum KCOM 1232 (=ChDC F37).</title>
        <authorList>
            <person name="Kook J.-K."/>
            <person name="Park S.-N."/>
            <person name="Lim Y.K."/>
            <person name="Roh H."/>
        </authorList>
    </citation>
    <scope>NUCLEOTIDE SEQUENCE [LARGE SCALE GENOMIC DNA]</scope>
    <source>
        <strain evidence="2">KCOM 1232 ( ChDC F37)</strain>
    </source>
</reference>
<evidence type="ECO:0000313" key="1">
    <source>
        <dbReference type="EMBL" id="PGH22409.1"/>
    </source>
</evidence>
<protein>
    <submittedName>
        <fullName evidence="1">Uncharacterized protein</fullName>
    </submittedName>
</protein>
<comment type="caution">
    <text evidence="1">The sequence shown here is derived from an EMBL/GenBank/DDBJ whole genome shotgun (WGS) entry which is preliminary data.</text>
</comment>
<name>A0A2B7YMX6_FUSNP</name>
<sequence>MQSYINNHLYVAKIINISKNKDITDYIDDCNITLPKTSEISSMEASFVIEEKLIDTGNEVKIEVLDEKKKSLYSLQGKATLERRNKSYTEKETFTYSIKDNYDKLFDKVVPETMVFFDLFFCNINDKYNSLLHIVANKLGFSDEQIDFVNIAFEDGSLMRVPFVLFEQDERWVDILQRFIKATDSILYIKNKKLFSRPRNFILNQVLKFDRTNIITEVEEVFKSTLYNGIRVNYDRFIKLENQVVFNLSQKIIVNPYTRMGASEVQSMKITYTTSSVSNPTITKATGYYFTREDDIKSKVDINLIKDYHYKIEEWKETQAIVKFFNPHQYKLYIENFEIKGLPLVKYQDNEAVIKRYDVIEKRQENFISIQKNREVQTEKLAKHIALSEYKSQILNNRTFNFNTYFLKDIELGEVYKLELEDINTVVRVTNIQISLKPAQFEMRIEAECIENNGQFTYSNVLSGKSNNNFIDLKPLQEKIDENNKNLRVLDRDVRSKLFRQKTEPNISDVKENDIWLNPDTNIWKKYYNNTWNPISEEEILPAMKMYNSIEGNVIKLQGTADKVGAYLLNSGEKFGSLNGELAHVTFDKMGQFEAENPNNRVALNIKDPANPSRITSQILLGVTDITDRKWKDTIFAIGDEASSNRIEFKNNQVYQTVNGVEIGTKIRNVETAIGGVNKTAAEAKNSANTAQTTANGAKTAATNAQTTANNATTSANNAMNKANSAYNLANTSQNKANSAYSYANTIEGALKQGDFIITGKTVFDGSARFVSRGTNEVITIANGAIDFYRNGIRLTRIKNIRYGIIATDSKGKGVVNFDGFQQPMILLTAVKSANFGKNMASIFCYAEHLGGVSYRFFVGGTNEDYREASPIKAMGTYWGMNNVVISTLLGITGFTDSIYFKGELNKISGLNIKATDISNFSLNEKSRHRRKYINIVRSPIVNVKVRRNGEIIFDKNFGIGFNYNFLGITLVEYAINSLNISSQLNILKNFYQRTNVGYSLEIAVLESRLEVQGELYYTRSVGGDKNGKQEEMHYAFNGVIFNLTTSHFKGLSITASAETSTLSNATGSGEVQYIAMEVD</sequence>
<dbReference type="RefSeq" id="WP_098702478.1">
    <property type="nucleotide sequence ID" value="NZ_NJGI01000001.1"/>
</dbReference>
<gene>
    <name evidence="1" type="ORF">RN96_04535</name>
</gene>
<dbReference type="AlphaFoldDB" id="A0A2B7YMX6"/>